<dbReference type="Gene3D" id="3.40.50.300">
    <property type="entry name" value="P-loop containing nucleotide triphosphate hydrolases"/>
    <property type="match status" value="1"/>
</dbReference>
<gene>
    <name evidence="3" type="ORF">BISU_0890</name>
</gene>
<dbReference type="SUPFAM" id="SSF52540">
    <property type="entry name" value="P-loop containing nucleoside triphosphate hydrolases"/>
    <property type="match status" value="1"/>
</dbReference>
<evidence type="ECO:0000259" key="1">
    <source>
        <dbReference type="Pfam" id="PF13173"/>
    </source>
</evidence>
<evidence type="ECO:0000313" key="4">
    <source>
        <dbReference type="Proteomes" id="UP000029055"/>
    </source>
</evidence>
<dbReference type="InterPro" id="IPR041682">
    <property type="entry name" value="AAA_14"/>
</dbReference>
<dbReference type="Pfam" id="PF13635">
    <property type="entry name" value="DUF4143"/>
    <property type="match status" value="1"/>
</dbReference>
<feature type="domain" description="AAA" evidence="1">
    <location>
        <begin position="19"/>
        <end position="155"/>
    </location>
</feature>
<dbReference type="Pfam" id="PF13173">
    <property type="entry name" value="AAA_14"/>
    <property type="match status" value="1"/>
</dbReference>
<comment type="caution">
    <text evidence="3">The sequence shown here is derived from an EMBL/GenBank/DDBJ whole genome shotgun (WGS) entry which is preliminary data.</text>
</comment>
<evidence type="ECO:0000313" key="3">
    <source>
        <dbReference type="EMBL" id="KFJ02964.1"/>
    </source>
</evidence>
<proteinExistence type="predicted"/>
<feature type="domain" description="DUF4143" evidence="2">
    <location>
        <begin position="226"/>
        <end position="388"/>
    </location>
</feature>
<dbReference type="PANTHER" id="PTHR33295">
    <property type="entry name" value="ATPASE"/>
    <property type="match status" value="1"/>
</dbReference>
<accession>A0A087E5B3</accession>
<sequence length="435" mass="48515">MLRRSIMNQLISWADSRERKPLLLYGARQTGKTFLLNELAAKTFPGDSVRFDLERDARARQAFEYDLNPEALIRRLSQVAGQSIDSERTLLILDEVQSSNRALTSLKYFCEDMPQLHVAAAGSLLGVAVNQQGFSMPVGKVQTMTLHPMSFDEFLDAMGDGGIIPEIRDCYERAEAFYLHDAMLERFWQYVIVGGMPEAVARFAEDGDYAAARDVQSTIIDLYVADMAKYATPTETARIRDTWNSIPAQLAKENHKFQYKLVKNGGRASLYASSIAWLLAAGLVERCARVASGRLPLAMHEDASAFKIYMSDTGLLSARAELDPSTLLDADYRKQLDLVGIVENYVAQALAANNIALRYWTSGNMAEVDFVMQPHDSTSAMPIEVKSSDNTRSRSLATYRSKYEPTESMRLSTKNFGVDNGIRSVPLYAAFCIGR</sequence>
<protein>
    <submittedName>
        <fullName evidence="3">ATPase</fullName>
    </submittedName>
</protein>
<dbReference type="EMBL" id="JGZR01000007">
    <property type="protein sequence ID" value="KFJ02964.1"/>
    <property type="molecule type" value="Genomic_DNA"/>
</dbReference>
<dbReference type="AlphaFoldDB" id="A0A087E5B3"/>
<dbReference type="Proteomes" id="UP000029055">
    <property type="component" value="Unassembled WGS sequence"/>
</dbReference>
<dbReference type="CDD" id="cd00009">
    <property type="entry name" value="AAA"/>
    <property type="match status" value="1"/>
</dbReference>
<dbReference type="eggNOG" id="COG1373">
    <property type="taxonomic scope" value="Bacteria"/>
</dbReference>
<organism evidence="3 4">
    <name type="scientific">Bifidobacterium subtile</name>
    <dbReference type="NCBI Taxonomy" id="77635"/>
    <lineage>
        <taxon>Bacteria</taxon>
        <taxon>Bacillati</taxon>
        <taxon>Actinomycetota</taxon>
        <taxon>Actinomycetes</taxon>
        <taxon>Bifidobacteriales</taxon>
        <taxon>Bifidobacteriaceae</taxon>
        <taxon>Bifidobacterium</taxon>
    </lineage>
</organism>
<dbReference type="PANTHER" id="PTHR33295:SF7">
    <property type="entry name" value="ATPASE"/>
    <property type="match status" value="1"/>
</dbReference>
<name>A0A087E5B3_9BIFI</name>
<dbReference type="STRING" id="77635.BISU_0890"/>
<keyword evidence="4" id="KW-1185">Reference proteome</keyword>
<dbReference type="InterPro" id="IPR025420">
    <property type="entry name" value="DUF4143"/>
</dbReference>
<dbReference type="InterPro" id="IPR027417">
    <property type="entry name" value="P-loop_NTPase"/>
</dbReference>
<evidence type="ECO:0000259" key="2">
    <source>
        <dbReference type="Pfam" id="PF13635"/>
    </source>
</evidence>
<reference evidence="3 4" key="1">
    <citation type="submission" date="2014-03" db="EMBL/GenBank/DDBJ databases">
        <title>Genomics of Bifidobacteria.</title>
        <authorList>
            <person name="Ventura M."/>
            <person name="Milani C."/>
            <person name="Lugli G.A."/>
        </authorList>
    </citation>
    <scope>NUCLEOTIDE SEQUENCE [LARGE SCALE GENOMIC DNA]</scope>
    <source>
        <strain evidence="3 4">LMG 11597</strain>
    </source>
</reference>